<protein>
    <recommendedName>
        <fullName evidence="10">IpaD/SipD/SspD family type III secretion system needle tip protein</fullName>
    </recommendedName>
</protein>
<keyword evidence="5" id="KW-0175">Coiled coil</keyword>
<evidence type="ECO:0000313" key="8">
    <source>
        <dbReference type="Proteomes" id="UP000036851"/>
    </source>
</evidence>
<evidence type="ECO:0000256" key="2">
    <source>
        <dbReference type="ARBA" id="ARBA00007741"/>
    </source>
</evidence>
<evidence type="ECO:0000256" key="4">
    <source>
        <dbReference type="ARBA" id="ARBA00023026"/>
    </source>
</evidence>
<dbReference type="InterPro" id="IPR036708">
    <property type="entry name" value="BipD-like_sf"/>
</dbReference>
<accession>A0A0L7T8B8</accession>
<evidence type="ECO:0000313" key="7">
    <source>
        <dbReference type="EMBL" id="KOC94440.1"/>
    </source>
</evidence>
<gene>
    <name evidence="6" type="ORF">NG42_05060</name>
    <name evidence="7" type="ORF">NG43_04445</name>
</gene>
<keyword evidence="4" id="KW-0843">Virulence</keyword>
<keyword evidence="9" id="KW-1185">Reference proteome</keyword>
<evidence type="ECO:0000256" key="5">
    <source>
        <dbReference type="ARBA" id="ARBA00023054"/>
    </source>
</evidence>
<dbReference type="InterPro" id="IPR009483">
    <property type="entry name" value="IpaD/BipD/SipD"/>
</dbReference>
<reference evidence="8 9" key="1">
    <citation type="journal article" date="2015" name="Int. J. Syst. Evol. Microbiol.">
        <title>Erwinia iniecta sp. nov., isolated from Russian wheat aphids (Diuraphis noxia).</title>
        <authorList>
            <person name="Campillo T."/>
            <person name="Luna E."/>
            <person name="Portier P."/>
            <person name="Fischer-Le Saux M."/>
            <person name="Lapitan N."/>
            <person name="Tisserat N.A."/>
            <person name="Leach J.E."/>
        </authorList>
    </citation>
    <scope>NUCLEOTIDE SEQUENCE [LARGE SCALE GENOMIC DNA]</scope>
    <source>
        <strain evidence="6 9">B120</strain>
        <strain evidence="7 8">B149</strain>
    </source>
</reference>
<dbReference type="EMBL" id="JRXF01000005">
    <property type="protein sequence ID" value="KOC94440.1"/>
    <property type="molecule type" value="Genomic_DNA"/>
</dbReference>
<sequence length="295" mass="33271">MLALEKQQIDLSIAQVKVSNDNARLMLNRYLASSEDQLRRGNMDLLTHPDDANDELEYHLMRQSIQETLDDDIHHQADDVLSGNELIEKHLETIRQMKINYLQVFSQAFDKMSEFYKAFVKLKGELSTYLSPGAKEGELNFKNYDFAKEVQALIDRFSGKNGQLFPQADADGKYGTTTLTIAKNWLEQLGLPSDCLRGDAGSGYWIQVDLKPLENIVKTLTDLGSGGPNTPITLNSAKYNAWESGFYSHADGLQNSMNLLTQKTTNASSAFDQRVLIMNKFTEQDAMVRLSFIPK</sequence>
<organism evidence="6 9">
    <name type="scientific">Winslowiella iniecta</name>
    <dbReference type="NCBI Taxonomy" id="1560201"/>
    <lineage>
        <taxon>Bacteria</taxon>
        <taxon>Pseudomonadati</taxon>
        <taxon>Pseudomonadota</taxon>
        <taxon>Gammaproteobacteria</taxon>
        <taxon>Enterobacterales</taxon>
        <taxon>Erwiniaceae</taxon>
        <taxon>Winslowiella</taxon>
    </lineage>
</organism>
<comment type="similarity">
    <text evidence="2">Belongs to the invasin protein D family.</text>
</comment>
<comment type="caution">
    <text evidence="6">The sequence shown here is derived from an EMBL/GenBank/DDBJ whole genome shotgun (WGS) entry which is preliminary data.</text>
</comment>
<dbReference type="GO" id="GO:0005576">
    <property type="term" value="C:extracellular region"/>
    <property type="evidence" value="ECO:0007669"/>
    <property type="project" value="UniProtKB-SubCell"/>
</dbReference>
<keyword evidence="3" id="KW-0964">Secreted</keyword>
<dbReference type="SUPFAM" id="SSF140693">
    <property type="entry name" value="IpaD-like"/>
    <property type="match status" value="1"/>
</dbReference>
<evidence type="ECO:0000313" key="6">
    <source>
        <dbReference type="EMBL" id="KOC91609.1"/>
    </source>
</evidence>
<dbReference type="Proteomes" id="UP000036851">
    <property type="component" value="Unassembled WGS sequence"/>
</dbReference>
<comment type="subcellular location">
    <subcellularLocation>
        <location evidence="1">Secreted</location>
    </subcellularLocation>
</comment>
<dbReference type="Gene3D" id="1.20.1710.10">
    <property type="entry name" value="IpaD-like"/>
    <property type="match status" value="1"/>
</dbReference>
<dbReference type="Pfam" id="PF06511">
    <property type="entry name" value="T3SS_TC"/>
    <property type="match status" value="1"/>
</dbReference>
<name>A0A0L7T8B8_9GAMM</name>
<evidence type="ECO:0000256" key="1">
    <source>
        <dbReference type="ARBA" id="ARBA00004613"/>
    </source>
</evidence>
<evidence type="ECO:0000256" key="3">
    <source>
        <dbReference type="ARBA" id="ARBA00022525"/>
    </source>
</evidence>
<dbReference type="AlphaFoldDB" id="A0A0L7T8B8"/>
<proteinExistence type="inferred from homology"/>
<dbReference type="PATRIC" id="fig|1560201.3.peg.1089"/>
<evidence type="ECO:0008006" key="10">
    <source>
        <dbReference type="Google" id="ProtNLM"/>
    </source>
</evidence>
<dbReference type="STRING" id="1560201.NG42_05060"/>
<dbReference type="Proteomes" id="UP000037088">
    <property type="component" value="Unassembled WGS sequence"/>
</dbReference>
<dbReference type="RefSeq" id="WP_052898172.1">
    <property type="nucleotide sequence ID" value="NZ_JRXE01000005.1"/>
</dbReference>
<evidence type="ECO:0000313" key="9">
    <source>
        <dbReference type="Proteomes" id="UP000037088"/>
    </source>
</evidence>
<dbReference type="EMBL" id="JRXE01000005">
    <property type="protein sequence ID" value="KOC91609.1"/>
    <property type="molecule type" value="Genomic_DNA"/>
</dbReference>